<dbReference type="Proteomes" id="UP000242414">
    <property type="component" value="Unassembled WGS sequence"/>
</dbReference>
<evidence type="ECO:0000256" key="1">
    <source>
        <dbReference type="SAM" id="SignalP"/>
    </source>
</evidence>
<organism evidence="2">
    <name type="scientific">Rhizopus microsporus var. microsporus</name>
    <dbReference type="NCBI Taxonomy" id="86635"/>
    <lineage>
        <taxon>Eukaryota</taxon>
        <taxon>Fungi</taxon>
        <taxon>Fungi incertae sedis</taxon>
        <taxon>Mucoromycota</taxon>
        <taxon>Mucoromycotina</taxon>
        <taxon>Mucoromycetes</taxon>
        <taxon>Mucorales</taxon>
        <taxon>Mucorineae</taxon>
        <taxon>Rhizopodaceae</taxon>
        <taxon>Rhizopus</taxon>
    </lineage>
</organism>
<dbReference type="EMBL" id="KV921970">
    <property type="protein sequence ID" value="ORE04480.1"/>
    <property type="molecule type" value="Genomic_DNA"/>
</dbReference>
<feature type="signal peptide" evidence="1">
    <location>
        <begin position="1"/>
        <end position="18"/>
    </location>
</feature>
<proteinExistence type="predicted"/>
<gene>
    <name evidence="2" type="ORF">BCV72DRAFT_231514</name>
</gene>
<keyword evidence="1" id="KW-0732">Signal</keyword>
<feature type="chain" id="PRO_5010884661" description="Hydrophobin" evidence="1">
    <location>
        <begin position="19"/>
        <end position="104"/>
    </location>
</feature>
<evidence type="ECO:0000313" key="2">
    <source>
        <dbReference type="EMBL" id="ORE04480.1"/>
    </source>
</evidence>
<sequence>MNIRKFLVLVFFLAVCVALPVKRASTDMGTLCSVVIGGVFADCIINNSCSPTRTCGAVVGGFVCWLAGRAENVLDFKIQSSQSDDTSTCECVKQNGYCYLREDL</sequence>
<dbReference type="AlphaFoldDB" id="A0A1X0QXH1"/>
<accession>A0A1X0QXH1</accession>
<evidence type="ECO:0008006" key="3">
    <source>
        <dbReference type="Google" id="ProtNLM"/>
    </source>
</evidence>
<dbReference type="VEuPathDB" id="FungiDB:BCV72DRAFT_231514"/>
<reference evidence="2" key="1">
    <citation type="journal article" date="2016" name="Proc. Natl. Acad. Sci. U.S.A.">
        <title>Lipid metabolic changes in an early divergent fungus govern the establishment of a mutualistic symbiosis with endobacteria.</title>
        <authorList>
            <person name="Lastovetsky O.A."/>
            <person name="Gaspar M.L."/>
            <person name="Mondo S.J."/>
            <person name="LaButti K.M."/>
            <person name="Sandor L."/>
            <person name="Grigoriev I.V."/>
            <person name="Henry S.A."/>
            <person name="Pawlowska T.E."/>
        </authorList>
    </citation>
    <scope>NUCLEOTIDE SEQUENCE [LARGE SCALE GENOMIC DNA]</scope>
    <source>
        <strain evidence="2">ATCC 52814</strain>
    </source>
</reference>
<name>A0A1X0QXH1_RHIZD</name>
<protein>
    <recommendedName>
        <fullName evidence="3">Hydrophobin</fullName>
    </recommendedName>
</protein>